<dbReference type="InParanoid" id="A0A1Q5PU95"/>
<sequence length="967" mass="104989">MLGAVKTRLHDPADPDKFWYLDAVTDQVTIKFGRHGGRATTRTTQYPDAEAAAAAAAKQVAAKEKAGFVPDPRGPRRALRPGIARPAGGRARATAPVEPLRVDTADPADLGLIVWPLEEAYLPGAPVAFAPEAGPFDPQAEAERAARIAQKADFKDGSYLVPRWVFTEPVFTGVPSPEKVEWWKNYFRRHRTRGENIYRYGDEWVELPPHVAVFLEADFSLPLKELVKVFSERRQTPLLLRGLAGGRPEAEVAAVRANVATNLRTLMQHGSWWKADVLFPTIGALEAIPEEELQEVAEQLTHRGSSEWMLFTLGLPTAAARVAYATKVRYGWMRTWRSVVAWLLGTGAEGFAALRASVEEASKPQAEAMVKEAALRLHGPGAVALFAQLLDTAAAGPATEWLTDHLPQVLRAALSRPQASKLLPLLRNQPLAELREIHSQTTGGIHAVIGEVLAEGELAELAADAAWWVEAATDLPKAVKLPFPASALPPVVVDEAGTLVRLSQAQAGQLLQALSAPERHPLVAAVAERATPASRDRFAVSSLEGWLRAGAPSNRAWLLTNSGWLGGDGLVHFLAPLVRGWPGEGRHQRAVKGLTALANCGSELALAEIAAIADRVKFAAIKRRAGEAMEEIAAARGLSREELNDRIVPTGGLDERGQRHYDYGARQFVAYLTPEGKLVVRQRDETGRLSGKVLTSLPRPNKSDDTALADEARADFQTVKKTVTALAKSQLARFEQALVTQRRWQAADFTAFIASHPVLRGLLAALVWAVWDGETLVATGRLEDGQLVDIDDEPVKLAGRELSVAHPLDLEAQHLADWALTLTDYELSAPFKQLDRPVYTLHPDQGDDIFLHGLSPEPVPAGKLMGSLTKQGWQIGEVGDGGIFTSFVLPLASVGCTVVLEFGDGLWPGYSSDQDDQTVERVWLEKGLLSGNWYTPPASEAQTVRWDSLPPKLLSATLGTLVPLGWS</sequence>
<organism evidence="4 5">
    <name type="scientific">Buchananella hordeovulneris</name>
    <dbReference type="NCBI Taxonomy" id="52770"/>
    <lineage>
        <taxon>Bacteria</taxon>
        <taxon>Bacillati</taxon>
        <taxon>Actinomycetota</taxon>
        <taxon>Actinomycetes</taxon>
        <taxon>Actinomycetales</taxon>
        <taxon>Actinomycetaceae</taxon>
        <taxon>Buchananella</taxon>
    </lineage>
</organism>
<evidence type="ECO:0000259" key="3">
    <source>
        <dbReference type="Pfam" id="PF13569"/>
    </source>
</evidence>
<protein>
    <recommendedName>
        <fullName evidence="6">DUF4132 domain-containing protein</fullName>
    </recommendedName>
</protein>
<evidence type="ECO:0000259" key="2">
    <source>
        <dbReference type="Pfam" id="PF05406"/>
    </source>
</evidence>
<reference evidence="5" key="1">
    <citation type="submission" date="2016-12" db="EMBL/GenBank/DDBJ databases">
        <authorList>
            <person name="Meng X."/>
        </authorList>
    </citation>
    <scope>NUCLEOTIDE SEQUENCE [LARGE SCALE GENOMIC DNA]</scope>
    <source>
        <strain evidence="5">DSM 20732</strain>
    </source>
</reference>
<dbReference type="Proteomes" id="UP000185612">
    <property type="component" value="Unassembled WGS sequence"/>
</dbReference>
<evidence type="ECO:0000313" key="5">
    <source>
        <dbReference type="Proteomes" id="UP000185612"/>
    </source>
</evidence>
<feature type="domain" description="WGR" evidence="2">
    <location>
        <begin position="16"/>
        <end position="72"/>
    </location>
</feature>
<gene>
    <name evidence="4" type="ORF">BSZ40_09095</name>
</gene>
<comment type="caution">
    <text evidence="4">The sequence shown here is derived from an EMBL/GenBank/DDBJ whole genome shotgun (WGS) entry which is preliminary data.</text>
</comment>
<accession>A0A1Q5PU95</accession>
<dbReference type="EMBL" id="MQVS01000010">
    <property type="protein sequence ID" value="OKL51052.1"/>
    <property type="molecule type" value="Genomic_DNA"/>
</dbReference>
<dbReference type="Pfam" id="PF05406">
    <property type="entry name" value="WGR"/>
    <property type="match status" value="1"/>
</dbReference>
<dbReference type="STRING" id="52770.BSZ40_09095"/>
<dbReference type="Gene3D" id="2.20.140.10">
    <property type="entry name" value="WGR domain"/>
    <property type="match status" value="1"/>
</dbReference>
<dbReference type="InterPro" id="IPR008893">
    <property type="entry name" value="WGR_domain"/>
</dbReference>
<dbReference type="AlphaFoldDB" id="A0A1Q5PU95"/>
<dbReference type="InterPro" id="IPR025406">
    <property type="entry name" value="DUF4132"/>
</dbReference>
<evidence type="ECO:0008006" key="6">
    <source>
        <dbReference type="Google" id="ProtNLM"/>
    </source>
</evidence>
<keyword evidence="5" id="KW-1185">Reference proteome</keyword>
<dbReference type="Pfam" id="PF13569">
    <property type="entry name" value="DUF4132"/>
    <property type="match status" value="1"/>
</dbReference>
<name>A0A1Q5PU95_9ACTO</name>
<feature type="domain" description="DUF4132" evidence="3">
    <location>
        <begin position="691"/>
        <end position="873"/>
    </location>
</feature>
<evidence type="ECO:0000256" key="1">
    <source>
        <dbReference type="SAM" id="MobiDB-lite"/>
    </source>
</evidence>
<feature type="region of interest" description="Disordered" evidence="1">
    <location>
        <begin position="64"/>
        <end position="95"/>
    </location>
</feature>
<evidence type="ECO:0000313" key="4">
    <source>
        <dbReference type="EMBL" id="OKL51052.1"/>
    </source>
</evidence>
<proteinExistence type="predicted"/>
<feature type="compositionally biased region" description="Low complexity" evidence="1">
    <location>
        <begin position="80"/>
        <end position="95"/>
    </location>
</feature>